<evidence type="ECO:0000313" key="3">
    <source>
        <dbReference type="Proteomes" id="UP001515480"/>
    </source>
</evidence>
<dbReference type="EMBL" id="JBGBPQ010000020">
    <property type="protein sequence ID" value="KAL1504005.1"/>
    <property type="molecule type" value="Genomic_DNA"/>
</dbReference>
<organism evidence="2 3">
    <name type="scientific">Prymnesium parvum</name>
    <name type="common">Toxic golden alga</name>
    <dbReference type="NCBI Taxonomy" id="97485"/>
    <lineage>
        <taxon>Eukaryota</taxon>
        <taxon>Haptista</taxon>
        <taxon>Haptophyta</taxon>
        <taxon>Prymnesiophyceae</taxon>
        <taxon>Prymnesiales</taxon>
        <taxon>Prymnesiaceae</taxon>
        <taxon>Prymnesium</taxon>
    </lineage>
</organism>
<accession>A0AB34IPH5</accession>
<proteinExistence type="predicted"/>
<dbReference type="Proteomes" id="UP001515480">
    <property type="component" value="Unassembled WGS sequence"/>
</dbReference>
<keyword evidence="3" id="KW-1185">Reference proteome</keyword>
<evidence type="ECO:0008006" key="4">
    <source>
        <dbReference type="Google" id="ProtNLM"/>
    </source>
</evidence>
<protein>
    <recommendedName>
        <fullName evidence="4">Sulfotransferase</fullName>
    </recommendedName>
</protein>
<feature type="region of interest" description="Disordered" evidence="1">
    <location>
        <begin position="356"/>
        <end position="391"/>
    </location>
</feature>
<evidence type="ECO:0000256" key="1">
    <source>
        <dbReference type="SAM" id="MobiDB-lite"/>
    </source>
</evidence>
<gene>
    <name evidence="2" type="ORF">AB1Y20_010420</name>
</gene>
<name>A0AB34IPH5_PRYPA</name>
<dbReference type="AlphaFoldDB" id="A0AB34IPH5"/>
<evidence type="ECO:0000313" key="2">
    <source>
        <dbReference type="EMBL" id="KAL1504005.1"/>
    </source>
</evidence>
<comment type="caution">
    <text evidence="2">The sequence shown here is derived from an EMBL/GenBank/DDBJ whole genome shotgun (WGS) entry which is preliminary data.</text>
</comment>
<sequence length="391" mass="42303">MRLCRAAAVAAVAIPLTLLLLAHREVLVSRYRRGPPDPTAPRPLLLVGTQSSGTANSAAALARLGLQLAHEHADSSLVGAADGTASWFHGIRHLDGAAPAALLRWLCASRRERTGFLGARMFAPPREACVAWPLALLGRLAASLPNSDGLRGLEWAERRLFPTQCAQAQCEATVNATWGCASRGGRCEVAYATTLLQARHPLRTLESLAVKFCRSLDQPPRGDFVQMVRLMFASHRWEEHTSCLGVFSSYLVLYLEPLLRAVDRGQIDGMFRVEETGPCVLFRLGGFHRLHEAAEGRAVCAANGSAATPPVVNAHNHNGAVLRIGAAELNKYVEPRLVRRLHALASRLGYDLLAPPAPPASGRAQARPQAPVHQVGRSWRQSNAWRQGGGR</sequence>
<reference evidence="2 3" key="1">
    <citation type="journal article" date="2024" name="Science">
        <title>Giant polyketide synthase enzymes in the biosynthesis of giant marine polyether toxins.</title>
        <authorList>
            <person name="Fallon T.R."/>
            <person name="Shende V.V."/>
            <person name="Wierzbicki I.H."/>
            <person name="Pendleton A.L."/>
            <person name="Watervoot N.F."/>
            <person name="Auber R.P."/>
            <person name="Gonzalez D.J."/>
            <person name="Wisecaver J.H."/>
            <person name="Moore B.S."/>
        </authorList>
    </citation>
    <scope>NUCLEOTIDE SEQUENCE [LARGE SCALE GENOMIC DNA]</scope>
    <source>
        <strain evidence="2 3">12B1</strain>
    </source>
</reference>